<accession>A0ABT4BUK7</accession>
<comment type="caution">
    <text evidence="1">The sequence shown here is derived from an EMBL/GenBank/DDBJ whole genome shotgun (WGS) entry which is preliminary data.</text>
</comment>
<name>A0ABT4BUK7_9FIRM</name>
<dbReference type="RefSeq" id="WP_268058646.1">
    <property type="nucleotide sequence ID" value="NZ_JAPOHA010000009.1"/>
</dbReference>
<proteinExistence type="predicted"/>
<reference evidence="1 2" key="1">
    <citation type="submission" date="2022-11" db="EMBL/GenBank/DDBJ databases">
        <authorList>
            <person name="Caiyu Z."/>
        </authorList>
    </citation>
    <scope>NUCLEOTIDE SEQUENCE [LARGE SCALE GENOMIC DNA]</scope>
    <source>
        <strain evidence="1 2">YR-4</strain>
    </source>
</reference>
<keyword evidence="2" id="KW-1185">Reference proteome</keyword>
<evidence type="ECO:0000313" key="1">
    <source>
        <dbReference type="EMBL" id="MCY1714589.1"/>
    </source>
</evidence>
<gene>
    <name evidence="1" type="ORF">OUY18_10020</name>
</gene>
<sequence length="104" mass="12459">MEDLIKQIVDMDRKAREITDAAQMEKVNSEKEVAARREQIRNDYLERARRRIALNEPKERAVAEEEWKEKEKKNKVLFEKLDKLYAENGDKWVREIVERVLGSD</sequence>
<protein>
    <submittedName>
        <fullName evidence="1">Uncharacterized protein</fullName>
    </submittedName>
</protein>
<dbReference type="Proteomes" id="UP001082703">
    <property type="component" value="Unassembled WGS sequence"/>
</dbReference>
<organism evidence="1 2">
    <name type="scientific">Caproiciproducens galactitolivorans</name>
    <dbReference type="NCBI Taxonomy" id="642589"/>
    <lineage>
        <taxon>Bacteria</taxon>
        <taxon>Bacillati</taxon>
        <taxon>Bacillota</taxon>
        <taxon>Clostridia</taxon>
        <taxon>Eubacteriales</taxon>
        <taxon>Acutalibacteraceae</taxon>
        <taxon>Caproiciproducens</taxon>
    </lineage>
</organism>
<dbReference type="EMBL" id="JAPOHA010000009">
    <property type="protein sequence ID" value="MCY1714589.1"/>
    <property type="molecule type" value="Genomic_DNA"/>
</dbReference>
<evidence type="ECO:0000313" key="2">
    <source>
        <dbReference type="Proteomes" id="UP001082703"/>
    </source>
</evidence>